<reference evidence="11 12" key="1">
    <citation type="journal article" date="2019" name="Proc. Natl. Acad. Sci. U.S.A.">
        <title>Regulatory changes in pterin and carotenoid genes underlie balanced color polymorphisms in the wall lizard.</title>
        <authorList>
            <person name="Andrade P."/>
            <person name="Pinho C."/>
            <person name="Perez I de Lanuza G."/>
            <person name="Afonso S."/>
            <person name="Brejcha J."/>
            <person name="Rubin C.J."/>
            <person name="Wallerman O."/>
            <person name="Pereira P."/>
            <person name="Sabatino S.J."/>
            <person name="Bellati A."/>
            <person name="Pellitteri-Rosa D."/>
            <person name="Bosakova Z."/>
            <person name="Bunikis I."/>
            <person name="Carretero M.A."/>
            <person name="Feiner N."/>
            <person name="Marsik P."/>
            <person name="Pauperio F."/>
            <person name="Salvi D."/>
            <person name="Soler L."/>
            <person name="While G.M."/>
            <person name="Uller T."/>
            <person name="Font E."/>
            <person name="Andersson L."/>
            <person name="Carneiro M."/>
        </authorList>
    </citation>
    <scope>NUCLEOTIDE SEQUENCE</scope>
</reference>
<name>A0A670I654_PODMU</name>
<evidence type="ECO:0000256" key="5">
    <source>
        <dbReference type="ARBA" id="ARBA00022989"/>
    </source>
</evidence>
<dbReference type="InterPro" id="IPR050685">
    <property type="entry name" value="LDLR"/>
</dbReference>
<comment type="subcellular location">
    <subcellularLocation>
        <location evidence="2">Endomembrane system</location>
    </subcellularLocation>
    <subcellularLocation>
        <location evidence="1">Membrane</location>
        <topology evidence="1">Single-pass membrane protein</topology>
    </subcellularLocation>
</comment>
<dbReference type="Gene3D" id="4.10.400.10">
    <property type="entry name" value="Low-density Lipoprotein Receptor"/>
    <property type="match status" value="2"/>
</dbReference>
<dbReference type="InterPro" id="IPR002172">
    <property type="entry name" value="LDrepeatLR_classA_rpt"/>
</dbReference>
<reference evidence="11" key="2">
    <citation type="submission" date="2025-08" db="UniProtKB">
        <authorList>
            <consortium name="Ensembl"/>
        </authorList>
    </citation>
    <scope>IDENTIFICATION</scope>
</reference>
<dbReference type="InterPro" id="IPR036055">
    <property type="entry name" value="LDL_receptor-like_sf"/>
</dbReference>
<evidence type="ECO:0000313" key="12">
    <source>
        <dbReference type="Proteomes" id="UP000472272"/>
    </source>
</evidence>
<comment type="caution">
    <text evidence="8">Lacks conserved residue(s) required for the propagation of feature annotation.</text>
</comment>
<feature type="domain" description="LDLRAD1-like C-terminal" evidence="10">
    <location>
        <begin position="122"/>
        <end position="162"/>
    </location>
</feature>
<dbReference type="PANTHER" id="PTHR24270:SF61">
    <property type="entry name" value="EGF-LIKE DOMAIN-CONTAINING PROTEIN"/>
    <property type="match status" value="1"/>
</dbReference>
<dbReference type="GeneTree" id="ENSGT00390000008557"/>
<dbReference type="PRINTS" id="PR00261">
    <property type="entry name" value="LDLRECEPTOR"/>
</dbReference>
<evidence type="ECO:0000256" key="6">
    <source>
        <dbReference type="ARBA" id="ARBA00023136"/>
    </source>
</evidence>
<proteinExistence type="predicted"/>
<organism evidence="11 12">
    <name type="scientific">Podarcis muralis</name>
    <name type="common">Wall lizard</name>
    <name type="synonym">Lacerta muralis</name>
    <dbReference type="NCBI Taxonomy" id="64176"/>
    <lineage>
        <taxon>Eukaryota</taxon>
        <taxon>Metazoa</taxon>
        <taxon>Chordata</taxon>
        <taxon>Craniata</taxon>
        <taxon>Vertebrata</taxon>
        <taxon>Euteleostomi</taxon>
        <taxon>Lepidosauria</taxon>
        <taxon>Squamata</taxon>
        <taxon>Bifurcata</taxon>
        <taxon>Unidentata</taxon>
        <taxon>Episquamata</taxon>
        <taxon>Laterata</taxon>
        <taxon>Lacertibaenia</taxon>
        <taxon>Lacertidae</taxon>
        <taxon>Podarcis</taxon>
    </lineage>
</organism>
<dbReference type="GO" id="GO:0016192">
    <property type="term" value="P:vesicle-mediated transport"/>
    <property type="evidence" value="ECO:0007669"/>
    <property type="project" value="UniProtKB-ARBA"/>
</dbReference>
<dbReference type="GO" id="GO:0012505">
    <property type="term" value="C:endomembrane system"/>
    <property type="evidence" value="ECO:0007669"/>
    <property type="project" value="UniProtKB-SubCell"/>
</dbReference>
<reference evidence="11" key="3">
    <citation type="submission" date="2025-09" db="UniProtKB">
        <authorList>
            <consortium name="Ensembl"/>
        </authorList>
    </citation>
    <scope>IDENTIFICATION</scope>
</reference>
<evidence type="ECO:0000256" key="9">
    <source>
        <dbReference type="SAM" id="Phobius"/>
    </source>
</evidence>
<dbReference type="PROSITE" id="PS01209">
    <property type="entry name" value="LDLRA_1"/>
    <property type="match status" value="1"/>
</dbReference>
<evidence type="ECO:0000256" key="4">
    <source>
        <dbReference type="ARBA" id="ARBA00022737"/>
    </source>
</evidence>
<dbReference type="Pfam" id="PF00057">
    <property type="entry name" value="Ldl_recept_a"/>
    <property type="match status" value="1"/>
</dbReference>
<dbReference type="Ensembl" id="ENSPMRT00000007705.1">
    <property type="protein sequence ID" value="ENSPMRP00000007196.1"/>
    <property type="gene ID" value="ENSPMRG00000004878.1"/>
</dbReference>
<dbReference type="InterPro" id="IPR057430">
    <property type="entry name" value="LDLRAD1_C"/>
</dbReference>
<evidence type="ECO:0000256" key="7">
    <source>
        <dbReference type="ARBA" id="ARBA00023157"/>
    </source>
</evidence>
<evidence type="ECO:0000256" key="2">
    <source>
        <dbReference type="ARBA" id="ARBA00004308"/>
    </source>
</evidence>
<dbReference type="SMART" id="SM00192">
    <property type="entry name" value="LDLa"/>
    <property type="match status" value="3"/>
</dbReference>
<evidence type="ECO:0000256" key="3">
    <source>
        <dbReference type="ARBA" id="ARBA00022692"/>
    </source>
</evidence>
<dbReference type="GO" id="GO:0005886">
    <property type="term" value="C:plasma membrane"/>
    <property type="evidence" value="ECO:0007669"/>
    <property type="project" value="TreeGrafter"/>
</dbReference>
<keyword evidence="12" id="KW-1185">Reference proteome</keyword>
<accession>A0A670I654</accession>
<keyword evidence="6 9" id="KW-0472">Membrane</keyword>
<protein>
    <submittedName>
        <fullName evidence="11">Low density lipoprotein receptor class A domain containing 1</fullName>
    </submittedName>
</protein>
<dbReference type="OMA" id="MCRDMPQ"/>
<keyword evidence="5 9" id="KW-1133">Transmembrane helix</keyword>
<evidence type="ECO:0000259" key="10">
    <source>
        <dbReference type="Pfam" id="PF25241"/>
    </source>
</evidence>
<dbReference type="AlphaFoldDB" id="A0A670I654"/>
<dbReference type="PROSITE" id="PS50068">
    <property type="entry name" value="LDLRA_2"/>
    <property type="match status" value="1"/>
</dbReference>
<evidence type="ECO:0000313" key="11">
    <source>
        <dbReference type="Ensembl" id="ENSPMRP00000007196.1"/>
    </source>
</evidence>
<dbReference type="Proteomes" id="UP000472272">
    <property type="component" value="Chromosome 6"/>
</dbReference>
<keyword evidence="4" id="KW-0677">Repeat</keyword>
<dbReference type="Pfam" id="PF25241">
    <property type="entry name" value="LDLRAD1_C"/>
    <property type="match status" value="1"/>
</dbReference>
<dbReference type="SUPFAM" id="SSF57424">
    <property type="entry name" value="LDL receptor-like module"/>
    <property type="match status" value="2"/>
</dbReference>
<dbReference type="InterPro" id="IPR023415">
    <property type="entry name" value="LDLR_class-A_CS"/>
</dbReference>
<dbReference type="PANTHER" id="PTHR24270">
    <property type="entry name" value="LOW-DENSITY LIPOPROTEIN RECEPTOR-RELATED"/>
    <property type="match status" value="1"/>
</dbReference>
<evidence type="ECO:0000256" key="1">
    <source>
        <dbReference type="ARBA" id="ARBA00004167"/>
    </source>
</evidence>
<keyword evidence="7" id="KW-1015">Disulfide bond</keyword>
<feature type="transmembrane region" description="Helical" evidence="9">
    <location>
        <begin position="6"/>
        <end position="24"/>
    </location>
</feature>
<sequence length="166" mass="18118">VSAIGLGILGVIATVIALVVTIGIPPHTPVNRLCVTSGNQTGFLCDNRASCIPASQVCDARQNCANGEDEQGSLCDDLPNNLPGYLIFYCSNRKVWVYADKRCNGINDCGDCSDEVGACNCPPCGPQWWGCTMAVFHMYCSCIPRRLCRDRIQHCSDWSDEYVCTR</sequence>
<dbReference type="CDD" id="cd00112">
    <property type="entry name" value="LDLa"/>
    <property type="match status" value="1"/>
</dbReference>
<gene>
    <name evidence="11" type="primary">LDLRAD1</name>
</gene>
<evidence type="ECO:0000256" key="8">
    <source>
        <dbReference type="PROSITE-ProRule" id="PRU00124"/>
    </source>
</evidence>
<keyword evidence="3 9" id="KW-0812">Transmembrane</keyword>